<dbReference type="GO" id="GO:0046942">
    <property type="term" value="P:carboxylic acid transport"/>
    <property type="evidence" value="ECO:0007669"/>
    <property type="project" value="UniProtKB-ARBA"/>
</dbReference>
<dbReference type="PROSITE" id="PS51257">
    <property type="entry name" value="PROKAR_LIPOPROTEIN"/>
    <property type="match status" value="1"/>
</dbReference>
<reference evidence="9 10" key="1">
    <citation type="submission" date="2020-07" db="EMBL/GenBank/DDBJ databases">
        <title>Endozoicomonas sp. nov., isolated from sediment.</title>
        <authorList>
            <person name="Gu T."/>
        </authorList>
    </citation>
    <scope>NUCLEOTIDE SEQUENCE [LARGE SCALE GENOMIC DNA]</scope>
    <source>
        <strain evidence="9 10">SM1973</strain>
    </source>
</reference>
<dbReference type="InterPro" id="IPR018107">
    <property type="entry name" value="Na-dicarboxylate_symporter_CS"/>
</dbReference>
<proteinExistence type="predicted"/>
<evidence type="ECO:0000256" key="5">
    <source>
        <dbReference type="ARBA" id="ARBA00022847"/>
    </source>
</evidence>
<dbReference type="SUPFAM" id="SSF118215">
    <property type="entry name" value="Proton glutamate symport protein"/>
    <property type="match status" value="1"/>
</dbReference>
<dbReference type="Proteomes" id="UP000569732">
    <property type="component" value="Unassembled WGS sequence"/>
</dbReference>
<dbReference type="GO" id="GO:0015293">
    <property type="term" value="F:symporter activity"/>
    <property type="evidence" value="ECO:0007669"/>
    <property type="project" value="UniProtKB-KW"/>
</dbReference>
<evidence type="ECO:0000256" key="3">
    <source>
        <dbReference type="ARBA" id="ARBA00022475"/>
    </source>
</evidence>
<feature type="transmembrane region" description="Helical" evidence="8">
    <location>
        <begin position="236"/>
        <end position="258"/>
    </location>
</feature>
<comment type="caution">
    <text evidence="9">The sequence shown here is derived from an EMBL/GenBank/DDBJ whole genome shotgun (WGS) entry which is preliminary data.</text>
</comment>
<keyword evidence="2" id="KW-0813">Transport</keyword>
<dbReference type="Gene3D" id="1.10.3860.10">
    <property type="entry name" value="Sodium:dicarboxylate symporter"/>
    <property type="match status" value="1"/>
</dbReference>
<dbReference type="PRINTS" id="PR00173">
    <property type="entry name" value="EDTRNSPORT"/>
</dbReference>
<dbReference type="InterPro" id="IPR001991">
    <property type="entry name" value="Na-dicarboxylate_symporter"/>
</dbReference>
<protein>
    <submittedName>
        <fullName evidence="9">Dicarboxylate/amino acid:cation symporter</fullName>
    </submittedName>
</protein>
<feature type="transmembrane region" description="Helical" evidence="8">
    <location>
        <begin position="155"/>
        <end position="173"/>
    </location>
</feature>
<evidence type="ECO:0000256" key="1">
    <source>
        <dbReference type="ARBA" id="ARBA00004651"/>
    </source>
</evidence>
<evidence type="ECO:0000313" key="10">
    <source>
        <dbReference type="Proteomes" id="UP000569732"/>
    </source>
</evidence>
<keyword evidence="5" id="KW-0769">Symport</keyword>
<dbReference type="EMBL" id="JACCKB010000007">
    <property type="protein sequence ID" value="NYZ65696.1"/>
    <property type="molecule type" value="Genomic_DNA"/>
</dbReference>
<dbReference type="PROSITE" id="PS00713">
    <property type="entry name" value="NA_DICARBOXYL_SYMP_1"/>
    <property type="match status" value="1"/>
</dbReference>
<sequence>MRIFIGFLAGSAIGCAMWLLGTPEQTTSALQYIKPFGDLLVSMLKMIVVPVICLSLIVGAASLPIQRFGKVGLKVIGWYLLCSFLAAAVGALMATAFNPGSEAALQAWESIASSSQVQEAAQLKAVQAETKQGGILSILLSMFENPFSALSNGNFLAIITFSILFGLALRVLLEGSKEAKQQSALNKLMEMISAGRDIIFKLVDWILEYTPIGVFALSIANFSAYGPKIAGPYVEVTLGVIAGVLVMIFIAYPLLLAVVTKRNPIPIMKIMQEAIITAFITRSSAATLPVSIRVAEDDLKVKNELASFSLPLGATINMDGVCVHLPMFAILAANMFSLDLGFSALVVLVITTVLASIGAGGVPGGSLMLLFIILQAMGLDPTQISIIVALALGINPILDMFETANNVTGDLVCTYAVASTSDLIDKSA</sequence>
<evidence type="ECO:0000256" key="4">
    <source>
        <dbReference type="ARBA" id="ARBA00022692"/>
    </source>
</evidence>
<keyword evidence="7 8" id="KW-0472">Membrane</keyword>
<accession>A0A853IE16</accession>
<dbReference type="AlphaFoldDB" id="A0A853IE16"/>
<feature type="transmembrane region" description="Helical" evidence="8">
    <location>
        <begin position="206"/>
        <end position="224"/>
    </location>
</feature>
<keyword evidence="3" id="KW-1003">Cell membrane</keyword>
<evidence type="ECO:0000256" key="8">
    <source>
        <dbReference type="SAM" id="Phobius"/>
    </source>
</evidence>
<keyword evidence="6 8" id="KW-1133">Transmembrane helix</keyword>
<evidence type="ECO:0000313" key="9">
    <source>
        <dbReference type="EMBL" id="NYZ65696.1"/>
    </source>
</evidence>
<feature type="transmembrane region" description="Helical" evidence="8">
    <location>
        <begin position="39"/>
        <end position="63"/>
    </location>
</feature>
<comment type="subcellular location">
    <subcellularLocation>
        <location evidence="1">Cell membrane</location>
        <topology evidence="1">Multi-pass membrane protein</topology>
    </subcellularLocation>
</comment>
<dbReference type="PANTHER" id="PTHR42865">
    <property type="entry name" value="PROTON/GLUTAMATE-ASPARTATE SYMPORTER"/>
    <property type="match status" value="1"/>
</dbReference>
<organism evidence="9 10">
    <name type="scientific">Spartinivicinus marinus</name>
    <dbReference type="NCBI Taxonomy" id="2994442"/>
    <lineage>
        <taxon>Bacteria</taxon>
        <taxon>Pseudomonadati</taxon>
        <taxon>Pseudomonadota</taxon>
        <taxon>Gammaproteobacteria</taxon>
        <taxon>Oceanospirillales</taxon>
        <taxon>Zooshikellaceae</taxon>
        <taxon>Spartinivicinus</taxon>
    </lineage>
</organism>
<gene>
    <name evidence="9" type="ORF">H0A36_06700</name>
</gene>
<feature type="transmembrane region" description="Helical" evidence="8">
    <location>
        <begin position="75"/>
        <end position="97"/>
    </location>
</feature>
<dbReference type="GO" id="GO:0005886">
    <property type="term" value="C:plasma membrane"/>
    <property type="evidence" value="ECO:0007669"/>
    <property type="project" value="UniProtKB-SubCell"/>
</dbReference>
<keyword evidence="10" id="KW-1185">Reference proteome</keyword>
<feature type="transmembrane region" description="Helical" evidence="8">
    <location>
        <begin position="368"/>
        <end position="392"/>
    </location>
</feature>
<dbReference type="Pfam" id="PF00375">
    <property type="entry name" value="SDF"/>
    <property type="match status" value="1"/>
</dbReference>
<evidence type="ECO:0000256" key="6">
    <source>
        <dbReference type="ARBA" id="ARBA00022989"/>
    </source>
</evidence>
<keyword evidence="4 8" id="KW-0812">Transmembrane</keyword>
<evidence type="ECO:0000256" key="2">
    <source>
        <dbReference type="ARBA" id="ARBA00022448"/>
    </source>
</evidence>
<name>A0A853IE16_9GAMM</name>
<dbReference type="InterPro" id="IPR036458">
    <property type="entry name" value="Na:dicarbo_symporter_sf"/>
</dbReference>
<evidence type="ECO:0000256" key="7">
    <source>
        <dbReference type="ARBA" id="ARBA00023136"/>
    </source>
</evidence>
<feature type="transmembrane region" description="Helical" evidence="8">
    <location>
        <begin position="340"/>
        <end position="362"/>
    </location>
</feature>
<dbReference type="PANTHER" id="PTHR42865:SF7">
    <property type="entry name" value="PROTON_GLUTAMATE-ASPARTATE SYMPORTER"/>
    <property type="match status" value="1"/>
</dbReference>